<gene>
    <name evidence="2" type="ORF">Pla52n_50580</name>
</gene>
<feature type="region of interest" description="Disordered" evidence="1">
    <location>
        <begin position="125"/>
        <end position="152"/>
    </location>
</feature>
<sequence length="152" mass="16996">MEPDNPNAKHTVTIHGDEWKVVDLTDEVAWALTQVWRREKWKPSAALIDKSGGSSTQYQGQSFDATKTDLVSEGWTHDHCAICWWTLHESENEDEGTGYRSQGNAWLCGECFGKFIRDDSLGLTTAANQPMQPSGEVGRFEVNDQPSPPADR</sequence>
<organism evidence="2 3">
    <name type="scientific">Stieleria varia</name>
    <dbReference type="NCBI Taxonomy" id="2528005"/>
    <lineage>
        <taxon>Bacteria</taxon>
        <taxon>Pseudomonadati</taxon>
        <taxon>Planctomycetota</taxon>
        <taxon>Planctomycetia</taxon>
        <taxon>Pirellulales</taxon>
        <taxon>Pirellulaceae</taxon>
        <taxon>Stieleria</taxon>
    </lineage>
</organism>
<keyword evidence="3" id="KW-1185">Reference proteome</keyword>
<accession>A0A5C6AET3</accession>
<evidence type="ECO:0000256" key="1">
    <source>
        <dbReference type="SAM" id="MobiDB-lite"/>
    </source>
</evidence>
<proteinExistence type="predicted"/>
<comment type="caution">
    <text evidence="2">The sequence shown here is derived from an EMBL/GenBank/DDBJ whole genome shotgun (WGS) entry which is preliminary data.</text>
</comment>
<reference evidence="2 3" key="1">
    <citation type="submission" date="2019-02" db="EMBL/GenBank/DDBJ databases">
        <title>Deep-cultivation of Planctomycetes and their phenomic and genomic characterization uncovers novel biology.</title>
        <authorList>
            <person name="Wiegand S."/>
            <person name="Jogler M."/>
            <person name="Boedeker C."/>
            <person name="Pinto D."/>
            <person name="Vollmers J."/>
            <person name="Rivas-Marin E."/>
            <person name="Kohn T."/>
            <person name="Peeters S.H."/>
            <person name="Heuer A."/>
            <person name="Rast P."/>
            <person name="Oberbeckmann S."/>
            <person name="Bunk B."/>
            <person name="Jeske O."/>
            <person name="Meyerdierks A."/>
            <person name="Storesund J.E."/>
            <person name="Kallscheuer N."/>
            <person name="Luecker S."/>
            <person name="Lage O.M."/>
            <person name="Pohl T."/>
            <person name="Merkel B.J."/>
            <person name="Hornburger P."/>
            <person name="Mueller R.-W."/>
            <person name="Bruemmer F."/>
            <person name="Labrenz M."/>
            <person name="Spormann A.M."/>
            <person name="Op Den Camp H."/>
            <person name="Overmann J."/>
            <person name="Amann R."/>
            <person name="Jetten M.S.M."/>
            <person name="Mascher T."/>
            <person name="Medema M.H."/>
            <person name="Devos D.P."/>
            <person name="Kaster A.-K."/>
            <person name="Ovreas L."/>
            <person name="Rohde M."/>
            <person name="Galperin M.Y."/>
            <person name="Jogler C."/>
        </authorList>
    </citation>
    <scope>NUCLEOTIDE SEQUENCE [LARGE SCALE GENOMIC DNA]</scope>
    <source>
        <strain evidence="2 3">Pla52n</strain>
    </source>
</reference>
<name>A0A5C6AET3_9BACT</name>
<dbReference type="AlphaFoldDB" id="A0A5C6AET3"/>
<protein>
    <submittedName>
        <fullName evidence="2">Uncharacterized protein</fullName>
    </submittedName>
</protein>
<evidence type="ECO:0000313" key="2">
    <source>
        <dbReference type="EMBL" id="TWT98542.1"/>
    </source>
</evidence>
<dbReference type="Proteomes" id="UP000320176">
    <property type="component" value="Unassembled WGS sequence"/>
</dbReference>
<dbReference type="EMBL" id="SJPN01000006">
    <property type="protein sequence ID" value="TWT98542.1"/>
    <property type="molecule type" value="Genomic_DNA"/>
</dbReference>
<evidence type="ECO:0000313" key="3">
    <source>
        <dbReference type="Proteomes" id="UP000320176"/>
    </source>
</evidence>
<dbReference type="RefSeq" id="WP_342190179.1">
    <property type="nucleotide sequence ID" value="NZ_CP151726.1"/>
</dbReference>